<accession>A0A6M0RR05</accession>
<protein>
    <recommendedName>
        <fullName evidence="3">DUF4367 domain-containing protein</fullName>
    </recommendedName>
</protein>
<dbReference type="EMBL" id="QXHD01000004">
    <property type="protein sequence ID" value="NEZ58141.1"/>
    <property type="molecule type" value="Genomic_DNA"/>
</dbReference>
<name>A0A6M0RR05_9CYAN</name>
<keyword evidence="2" id="KW-1185">Reference proteome</keyword>
<dbReference type="Proteomes" id="UP000481033">
    <property type="component" value="Unassembled WGS sequence"/>
</dbReference>
<evidence type="ECO:0008006" key="3">
    <source>
        <dbReference type="Google" id="ProtNLM"/>
    </source>
</evidence>
<organism evidence="1 2">
    <name type="scientific">Adonisia turfae CCMR0081</name>
    <dbReference type="NCBI Taxonomy" id="2292702"/>
    <lineage>
        <taxon>Bacteria</taxon>
        <taxon>Bacillati</taxon>
        <taxon>Cyanobacteriota</taxon>
        <taxon>Adonisia</taxon>
        <taxon>Adonisia turfae</taxon>
    </lineage>
</organism>
<dbReference type="RefSeq" id="WP_163700480.1">
    <property type="nucleotide sequence ID" value="NZ_QXHD01000004.1"/>
</dbReference>
<gene>
    <name evidence="1" type="ORF">DXZ20_21330</name>
</gene>
<sequence length="178" mass="19033">MTISRNVSLLVGFTIILGGALGLADKAVAAPADIFTPVLSTIRQQLPSGTSLRLPAYFPNSSIDLYPYFESDDNGFRVNVSADPNCRASACALGSIGVLTETESWPPPADTVSPIAITSELDGYHLTWGQGFFKTHNILWRQDGQIYGVGALDSAIDTAELVAIAESMIREQPITSSR</sequence>
<reference evidence="1 2" key="1">
    <citation type="journal article" date="2020" name="Microb. Ecol.">
        <title>Ecogenomics of the Marine Benthic Filamentous Cyanobacterium Adonisia.</title>
        <authorList>
            <person name="Walter J.M."/>
            <person name="Coutinho F.H."/>
            <person name="Leomil L."/>
            <person name="Hargreaves P.I."/>
            <person name="Campeao M.E."/>
            <person name="Vieira V.V."/>
            <person name="Silva B.S."/>
            <person name="Fistarol G.O."/>
            <person name="Salomon P.S."/>
            <person name="Sawabe T."/>
            <person name="Mino S."/>
            <person name="Hosokawa M."/>
            <person name="Miyashita H."/>
            <person name="Maruyama F."/>
            <person name="van Verk M.C."/>
            <person name="Dutilh B.E."/>
            <person name="Thompson C.C."/>
            <person name="Thompson F.L."/>
        </authorList>
    </citation>
    <scope>NUCLEOTIDE SEQUENCE [LARGE SCALE GENOMIC DNA]</scope>
    <source>
        <strain evidence="1 2">CCMR0081</strain>
    </source>
</reference>
<proteinExistence type="predicted"/>
<comment type="caution">
    <text evidence="1">The sequence shown here is derived from an EMBL/GenBank/DDBJ whole genome shotgun (WGS) entry which is preliminary data.</text>
</comment>
<dbReference type="AlphaFoldDB" id="A0A6M0RR05"/>
<evidence type="ECO:0000313" key="1">
    <source>
        <dbReference type="EMBL" id="NEZ58141.1"/>
    </source>
</evidence>
<evidence type="ECO:0000313" key="2">
    <source>
        <dbReference type="Proteomes" id="UP000481033"/>
    </source>
</evidence>